<sequence length="69" mass="7583">MLRHSSAGTSRDVRKRALIQFVGGKPSGHLQDTATVTEWIALRWQLPFFAAGAAHGSRLDDLVAAILRR</sequence>
<evidence type="ECO:0000313" key="1">
    <source>
        <dbReference type="EMBL" id="CCV08380.1"/>
    </source>
</evidence>
<evidence type="ECO:0000313" key="2">
    <source>
        <dbReference type="Proteomes" id="UP000012062"/>
    </source>
</evidence>
<name>M5EWP5_9HYPH</name>
<organism evidence="1 2">
    <name type="scientific">Mesorhizobium metallidurans STM 2683</name>
    <dbReference type="NCBI Taxonomy" id="1297569"/>
    <lineage>
        <taxon>Bacteria</taxon>
        <taxon>Pseudomonadati</taxon>
        <taxon>Pseudomonadota</taxon>
        <taxon>Alphaproteobacteria</taxon>
        <taxon>Hyphomicrobiales</taxon>
        <taxon>Phyllobacteriaceae</taxon>
        <taxon>Mesorhizobium</taxon>
    </lineage>
</organism>
<comment type="caution">
    <text evidence="1">The sequence shown here is derived from an EMBL/GenBank/DDBJ whole genome shotgun (WGS) entry which is preliminary data.</text>
</comment>
<dbReference type="Proteomes" id="UP000012062">
    <property type="component" value="Unassembled WGS sequence"/>
</dbReference>
<accession>M5EWP5</accession>
<protein>
    <submittedName>
        <fullName evidence="1">Uncharacterized protein</fullName>
    </submittedName>
</protein>
<keyword evidence="2" id="KW-1185">Reference proteome</keyword>
<reference evidence="1 2" key="1">
    <citation type="submission" date="2013-02" db="EMBL/GenBank/DDBJ databases">
        <authorList>
            <person name="Genoscope - CEA"/>
        </authorList>
    </citation>
    <scope>NUCLEOTIDE SEQUENCE [LARGE SCALE GENOMIC DNA]</scope>
    <source>
        <strain evidence="1 2">STM 2683</strain>
    </source>
</reference>
<dbReference type="EMBL" id="CAUM01000144">
    <property type="protein sequence ID" value="CCV08380.1"/>
    <property type="molecule type" value="Genomic_DNA"/>
</dbReference>
<proteinExistence type="predicted"/>
<gene>
    <name evidence="1" type="ORF">MESS2_740007</name>
</gene>
<dbReference type="STRING" id="1297569.MESS2_740007"/>
<dbReference type="AlphaFoldDB" id="M5EWP5"/>